<keyword evidence="3" id="KW-1185">Reference proteome</keyword>
<evidence type="ECO:0000313" key="2">
    <source>
        <dbReference type="EMBL" id="EPS36482.1"/>
    </source>
</evidence>
<evidence type="ECO:0000256" key="1">
    <source>
        <dbReference type="SAM" id="MobiDB-lite"/>
    </source>
</evidence>
<comment type="caution">
    <text evidence="2">The sequence shown here is derived from an EMBL/GenBank/DDBJ whole genome shotgun (WGS) entry which is preliminary data.</text>
</comment>
<feature type="compositionally biased region" description="Basic and acidic residues" evidence="1">
    <location>
        <begin position="555"/>
        <end position="565"/>
    </location>
</feature>
<reference evidence="2 3" key="1">
    <citation type="journal article" date="2013" name="PLoS Genet.">
        <title>Genomic mechanisms accounting for the adaptation to parasitism in nematode-trapping fungi.</title>
        <authorList>
            <person name="Meerupati T."/>
            <person name="Andersson K.M."/>
            <person name="Friman E."/>
            <person name="Kumar D."/>
            <person name="Tunlid A."/>
            <person name="Ahren D."/>
        </authorList>
    </citation>
    <scope>NUCLEOTIDE SEQUENCE [LARGE SCALE GENOMIC DNA]</scope>
    <source>
        <strain evidence="2 3">CBS 200.50</strain>
    </source>
</reference>
<feature type="compositionally biased region" description="Pro residues" evidence="1">
    <location>
        <begin position="464"/>
        <end position="473"/>
    </location>
</feature>
<dbReference type="EMBL" id="AQGS01000906">
    <property type="protein sequence ID" value="EPS36482.1"/>
    <property type="molecule type" value="Genomic_DNA"/>
</dbReference>
<sequence>MDDSAFSDGSEPWLPIDPTAGGTNPDYQLLPSNRYPMNGPDLQFYSGGFGQPVPPFASAPSIPENLQFPPGFTGPSLHNGSSLYPANPQINQFHPSDFQLYQGPTPQPKMNYLPGGFPPLEFSAANLPRKSFPQNSFLQNSFPQTDFSQIGFPPSFPQNFQPMEPPPMGYPPMTVPPLGFPRVSFPCQMNPGAAANGPGFMPPFYPGSSLPPHIGAVGPHPTPTESCDWTPKTWEEELEEARKKYPPGVDPFIRGPKVDPRALHRPPGLQSAQPPESEKKLRWGHPAASGSKQAMKSKDSEASMIANPPEAESEEEESEDEDDIESEESEDEDESEDDSDENHERGKSNKGKGRADDEDFVKFLPPFPPEVQASMMKTYKKSFAKCQAESDAIVAAREAEKLKRFEKFNNPRRPLGSKERRRRVCLIPGESHEELMIHAFDENASPPEELITEKQKRRTGKGAIPPPPDPNFKPPWAQATEPPPRQPGRFVWPPKAAPQPPSDKTAKPVMPRVNMQNLQAQGGSQVKEEPSKKKPRKNAAKNATTEEANTQPKVIHPEPDLKKEGPMVGLWSGENQSDTVLTPHGKRSRQHEVNRDGNLFGDFFIPKTVFQRHEDFSRELDAPPED</sequence>
<proteinExistence type="predicted"/>
<dbReference type="Proteomes" id="UP000015100">
    <property type="component" value="Unassembled WGS sequence"/>
</dbReference>
<feature type="compositionally biased region" description="Acidic residues" evidence="1">
    <location>
        <begin position="311"/>
        <end position="341"/>
    </location>
</feature>
<protein>
    <submittedName>
        <fullName evidence="2">Uncharacterized protein</fullName>
    </submittedName>
</protein>
<dbReference type="HOGENOM" id="CLU_436792_0_0_1"/>
<accession>S8BMP6</accession>
<organism evidence="2 3">
    <name type="scientific">Dactylellina haptotyla (strain CBS 200.50)</name>
    <name type="common">Nematode-trapping fungus</name>
    <name type="synonym">Monacrosporium haptotylum</name>
    <dbReference type="NCBI Taxonomy" id="1284197"/>
    <lineage>
        <taxon>Eukaryota</taxon>
        <taxon>Fungi</taxon>
        <taxon>Dikarya</taxon>
        <taxon>Ascomycota</taxon>
        <taxon>Pezizomycotina</taxon>
        <taxon>Orbiliomycetes</taxon>
        <taxon>Orbiliales</taxon>
        <taxon>Orbiliaceae</taxon>
        <taxon>Dactylellina</taxon>
    </lineage>
</organism>
<evidence type="ECO:0000313" key="3">
    <source>
        <dbReference type="Proteomes" id="UP000015100"/>
    </source>
</evidence>
<feature type="region of interest" description="Disordered" evidence="1">
    <location>
        <begin position="439"/>
        <end position="599"/>
    </location>
</feature>
<feature type="compositionally biased region" description="Polar residues" evidence="1">
    <location>
        <begin position="514"/>
        <end position="524"/>
    </location>
</feature>
<feature type="region of interest" description="Disordered" evidence="1">
    <location>
        <begin position="1"/>
        <end position="32"/>
    </location>
</feature>
<dbReference type="AlphaFoldDB" id="S8BMP6"/>
<reference evidence="3" key="2">
    <citation type="submission" date="2013-04" db="EMBL/GenBank/DDBJ databases">
        <title>Genomic mechanisms accounting for the adaptation to parasitism in nematode-trapping fungi.</title>
        <authorList>
            <person name="Ahren D.G."/>
        </authorList>
    </citation>
    <scope>NUCLEOTIDE SEQUENCE [LARGE SCALE GENOMIC DNA]</scope>
    <source>
        <strain evidence="3">CBS 200.50</strain>
    </source>
</reference>
<name>S8BMP6_DACHA</name>
<feature type="region of interest" description="Disordered" evidence="1">
    <location>
        <begin position="234"/>
        <end position="366"/>
    </location>
</feature>
<feature type="compositionally biased region" description="Low complexity" evidence="1">
    <location>
        <begin position="540"/>
        <end position="550"/>
    </location>
</feature>
<gene>
    <name evidence="2" type="ORF">H072_9995</name>
</gene>